<comment type="caution">
    <text evidence="6">The sequence shown here is derived from an EMBL/GenBank/DDBJ whole genome shotgun (WGS) entry which is preliminary data.</text>
</comment>
<dbReference type="EMBL" id="JAHBAY010000004">
    <property type="protein sequence ID" value="MBT0769409.1"/>
    <property type="molecule type" value="Genomic_DNA"/>
</dbReference>
<dbReference type="PRINTS" id="PR00455">
    <property type="entry name" value="HTHTETR"/>
</dbReference>
<keyword evidence="7" id="KW-1185">Reference proteome</keyword>
<dbReference type="InterPro" id="IPR009057">
    <property type="entry name" value="Homeodomain-like_sf"/>
</dbReference>
<dbReference type="PANTHER" id="PTHR30055">
    <property type="entry name" value="HTH-TYPE TRANSCRIPTIONAL REGULATOR RUTR"/>
    <property type="match status" value="1"/>
</dbReference>
<dbReference type="Gene3D" id="1.10.357.10">
    <property type="entry name" value="Tetracycline Repressor, domain 2"/>
    <property type="match status" value="1"/>
</dbReference>
<evidence type="ECO:0000313" key="7">
    <source>
        <dbReference type="Proteomes" id="UP001197247"/>
    </source>
</evidence>
<dbReference type="PROSITE" id="PS50977">
    <property type="entry name" value="HTH_TETR_2"/>
    <property type="match status" value="1"/>
</dbReference>
<name>A0ABS5TGA3_9ACTN</name>
<evidence type="ECO:0000256" key="1">
    <source>
        <dbReference type="ARBA" id="ARBA00023015"/>
    </source>
</evidence>
<evidence type="ECO:0000256" key="3">
    <source>
        <dbReference type="ARBA" id="ARBA00023163"/>
    </source>
</evidence>
<gene>
    <name evidence="6" type="ORF">KIH74_10795</name>
</gene>
<sequence length="219" mass="24060">MTATSGQHRPRVRDAGATRADLLRAARRRFSALGYERTTSRDIARDAGVNVSLIYRYFGSKEQLFEVVLEETADLFQRLETQTLEQLVEQFVDGLTGGGTPDPHYGGKHPLLVMLRETSDDSRTSKLRHQTLGAVISHFAEVIARRHHTDPTPQQMAAARLRAGLLFSTFAGVVTLRAAIPGDEFSCAGPDDLRAELTRIATEVVAGPLTPAPELPKRT</sequence>
<dbReference type="Pfam" id="PF00440">
    <property type="entry name" value="TetR_N"/>
    <property type="match status" value="1"/>
</dbReference>
<keyword evidence="2 4" id="KW-0238">DNA-binding</keyword>
<reference evidence="6 7" key="1">
    <citation type="submission" date="2021-05" db="EMBL/GenBank/DDBJ databases">
        <title>Kineosporia and Streptomyces sp. nov. two new marine actinobacteria isolated from Coral.</title>
        <authorList>
            <person name="Buangrab K."/>
            <person name="Sutthacheep M."/>
            <person name="Yeemin T."/>
            <person name="Harunari E."/>
            <person name="Igarashi Y."/>
            <person name="Kanchanasin P."/>
            <person name="Tanasupawat S."/>
            <person name="Phongsopitanun W."/>
        </authorList>
    </citation>
    <scope>NUCLEOTIDE SEQUENCE [LARGE SCALE GENOMIC DNA]</scope>
    <source>
        <strain evidence="6 7">J2-2</strain>
    </source>
</reference>
<dbReference type="SUPFAM" id="SSF46689">
    <property type="entry name" value="Homeodomain-like"/>
    <property type="match status" value="1"/>
</dbReference>
<evidence type="ECO:0000259" key="5">
    <source>
        <dbReference type="PROSITE" id="PS50977"/>
    </source>
</evidence>
<evidence type="ECO:0000313" key="6">
    <source>
        <dbReference type="EMBL" id="MBT0769409.1"/>
    </source>
</evidence>
<dbReference type="Proteomes" id="UP001197247">
    <property type="component" value="Unassembled WGS sequence"/>
</dbReference>
<evidence type="ECO:0000256" key="2">
    <source>
        <dbReference type="ARBA" id="ARBA00023125"/>
    </source>
</evidence>
<organism evidence="6 7">
    <name type="scientific">Kineosporia corallincola</name>
    <dbReference type="NCBI Taxonomy" id="2835133"/>
    <lineage>
        <taxon>Bacteria</taxon>
        <taxon>Bacillati</taxon>
        <taxon>Actinomycetota</taxon>
        <taxon>Actinomycetes</taxon>
        <taxon>Kineosporiales</taxon>
        <taxon>Kineosporiaceae</taxon>
        <taxon>Kineosporia</taxon>
    </lineage>
</organism>
<feature type="DNA-binding region" description="H-T-H motif" evidence="4">
    <location>
        <begin position="39"/>
        <end position="58"/>
    </location>
</feature>
<protein>
    <submittedName>
        <fullName evidence="6">TetR/AcrR family transcriptional regulator</fullName>
    </submittedName>
</protein>
<proteinExistence type="predicted"/>
<evidence type="ECO:0000256" key="4">
    <source>
        <dbReference type="PROSITE-ProRule" id="PRU00335"/>
    </source>
</evidence>
<keyword evidence="1" id="KW-0805">Transcription regulation</keyword>
<keyword evidence="3" id="KW-0804">Transcription</keyword>
<dbReference type="RefSeq" id="WP_214155711.1">
    <property type="nucleotide sequence ID" value="NZ_JAHBAY010000004.1"/>
</dbReference>
<dbReference type="PANTHER" id="PTHR30055:SF234">
    <property type="entry name" value="HTH-TYPE TRANSCRIPTIONAL REGULATOR BETI"/>
    <property type="match status" value="1"/>
</dbReference>
<feature type="domain" description="HTH tetR-type" evidence="5">
    <location>
        <begin position="16"/>
        <end position="76"/>
    </location>
</feature>
<accession>A0ABS5TGA3</accession>
<dbReference type="InterPro" id="IPR001647">
    <property type="entry name" value="HTH_TetR"/>
</dbReference>
<dbReference type="InterPro" id="IPR050109">
    <property type="entry name" value="HTH-type_TetR-like_transc_reg"/>
</dbReference>